<dbReference type="Pfam" id="PF09917">
    <property type="entry name" value="DUF2147"/>
    <property type="match status" value="1"/>
</dbReference>
<evidence type="ECO:0000256" key="1">
    <source>
        <dbReference type="SAM" id="SignalP"/>
    </source>
</evidence>
<feature type="domain" description="DUF2147" evidence="2">
    <location>
        <begin position="25"/>
        <end position="147"/>
    </location>
</feature>
<dbReference type="PANTHER" id="PTHR36919:SF3">
    <property type="entry name" value="BLL5882 PROTEIN"/>
    <property type="match status" value="1"/>
</dbReference>
<dbReference type="AlphaFoldDB" id="A0AAJ2LRF0"/>
<protein>
    <submittedName>
        <fullName evidence="3">DUF2147 domain-containing protein</fullName>
    </submittedName>
</protein>
<gene>
    <name evidence="3" type="ORF">RJJ65_35110</name>
</gene>
<dbReference type="EMBL" id="JAVLSF010000169">
    <property type="protein sequence ID" value="MDR9777766.1"/>
    <property type="molecule type" value="Genomic_DNA"/>
</dbReference>
<proteinExistence type="predicted"/>
<dbReference type="Gene3D" id="2.40.128.520">
    <property type="match status" value="1"/>
</dbReference>
<comment type="caution">
    <text evidence="3">The sequence shown here is derived from an EMBL/GenBank/DDBJ whole genome shotgun (WGS) entry which is preliminary data.</text>
</comment>
<dbReference type="InterPro" id="IPR019223">
    <property type="entry name" value="DUF2147"/>
</dbReference>
<feature type="chain" id="PRO_5042524728" evidence="1">
    <location>
        <begin position="21"/>
        <end position="149"/>
    </location>
</feature>
<feature type="signal peptide" evidence="1">
    <location>
        <begin position="1"/>
        <end position="20"/>
    </location>
</feature>
<sequence>MKSLLVALSCFGLFSTFAHAADLNGVWRTIDDKSGIVRAHVKMEKQPDGSYTGTIIEDFPAAGETPLTKCNNCPAPYTNKPIIGLEILKGFKEEANNPNNFSHGKVLDPRHGKIYNGKAKLSSDGRKFRLRGYVGVSMLGRSQTWLRKD</sequence>
<reference evidence="3" key="1">
    <citation type="submission" date="2023-04" db="EMBL/GenBank/DDBJ databases">
        <title>Genomic characterization of faba bean (Vicia faba) microsymbionts in Mexican soils.</title>
        <authorList>
            <person name="Rivera Orduna F.N."/>
            <person name="Guevara-Luna J."/>
            <person name="Yan J."/>
            <person name="Arroyo-Herrera I."/>
            <person name="Li Y."/>
            <person name="Vasquez-Murrieta M.S."/>
            <person name="Wang E.T."/>
        </authorList>
    </citation>
    <scope>NUCLEOTIDE SEQUENCE</scope>
    <source>
        <strain evidence="3">CH26</strain>
    </source>
</reference>
<evidence type="ECO:0000313" key="3">
    <source>
        <dbReference type="EMBL" id="MDR9777766.1"/>
    </source>
</evidence>
<organism evidence="3 4">
    <name type="scientific">Rhizobium hidalgonense</name>
    <dbReference type="NCBI Taxonomy" id="1538159"/>
    <lineage>
        <taxon>Bacteria</taxon>
        <taxon>Pseudomonadati</taxon>
        <taxon>Pseudomonadota</taxon>
        <taxon>Alphaproteobacteria</taxon>
        <taxon>Hyphomicrobiales</taxon>
        <taxon>Rhizobiaceae</taxon>
        <taxon>Rhizobium/Agrobacterium group</taxon>
        <taxon>Rhizobium</taxon>
    </lineage>
</organism>
<accession>A0AAJ2LRF0</accession>
<dbReference type="RefSeq" id="WP_310865952.1">
    <property type="nucleotide sequence ID" value="NZ_JAVLSF010000169.1"/>
</dbReference>
<evidence type="ECO:0000259" key="2">
    <source>
        <dbReference type="Pfam" id="PF09917"/>
    </source>
</evidence>
<dbReference type="Proteomes" id="UP001268610">
    <property type="component" value="Unassembled WGS sequence"/>
</dbReference>
<keyword evidence="1" id="KW-0732">Signal</keyword>
<evidence type="ECO:0000313" key="4">
    <source>
        <dbReference type="Proteomes" id="UP001268610"/>
    </source>
</evidence>
<name>A0AAJ2LRF0_9HYPH</name>
<dbReference type="PANTHER" id="PTHR36919">
    <property type="entry name" value="BLR1215 PROTEIN"/>
    <property type="match status" value="1"/>
</dbReference>